<keyword evidence="3" id="KW-1185">Reference proteome</keyword>
<dbReference type="PATRIC" id="fig|1265738.3.peg.1879"/>
<name>M5S4S0_9BACT</name>
<protein>
    <submittedName>
        <fullName evidence="2">Protein containing DUF1559</fullName>
    </submittedName>
</protein>
<comment type="caution">
    <text evidence="2">The sequence shown here is derived from an EMBL/GenBank/DDBJ whole genome shotgun (WGS) entry which is preliminary data.</text>
</comment>
<accession>M5S4S0</accession>
<evidence type="ECO:0000313" key="3">
    <source>
        <dbReference type="Proteomes" id="UP000011991"/>
    </source>
</evidence>
<evidence type="ECO:0000256" key="1">
    <source>
        <dbReference type="SAM" id="MobiDB-lite"/>
    </source>
</evidence>
<dbReference type="Proteomes" id="UP000011991">
    <property type="component" value="Unassembled WGS sequence"/>
</dbReference>
<feature type="region of interest" description="Disordered" evidence="1">
    <location>
        <begin position="17"/>
        <end position="60"/>
    </location>
</feature>
<evidence type="ECO:0000313" key="2">
    <source>
        <dbReference type="EMBL" id="EMI21184.1"/>
    </source>
</evidence>
<sequence length="97" mass="10877">MGDGAVKFVTESIEAGDQNEVPYGSRNPKPGYESPYGLWGALGPKTHERRSKDSNNPSVNLIRDSRIDINRAEMQAVCISADVWRSRRYQRNPHSST</sequence>
<dbReference type="EMBL" id="ANOG01000271">
    <property type="protein sequence ID" value="EMI21184.1"/>
    <property type="molecule type" value="Genomic_DNA"/>
</dbReference>
<dbReference type="AlphaFoldDB" id="M5S4S0"/>
<proteinExistence type="predicted"/>
<organism evidence="2 3">
    <name type="scientific">Rhodopirellula maiorica SM1</name>
    <dbReference type="NCBI Taxonomy" id="1265738"/>
    <lineage>
        <taxon>Bacteria</taxon>
        <taxon>Pseudomonadati</taxon>
        <taxon>Planctomycetota</taxon>
        <taxon>Planctomycetia</taxon>
        <taxon>Pirellulales</taxon>
        <taxon>Pirellulaceae</taxon>
        <taxon>Novipirellula</taxon>
    </lineage>
</organism>
<reference evidence="2 3" key="1">
    <citation type="journal article" date="2013" name="Mar. Genomics">
        <title>Expression of sulfatases in Rhodopirellula baltica and the diversity of sulfatases in the genus Rhodopirellula.</title>
        <authorList>
            <person name="Wegner C.E."/>
            <person name="Richter-Heitmann T."/>
            <person name="Klindworth A."/>
            <person name="Klockow C."/>
            <person name="Richter M."/>
            <person name="Achstetter T."/>
            <person name="Glockner F.O."/>
            <person name="Harder J."/>
        </authorList>
    </citation>
    <scope>NUCLEOTIDE SEQUENCE [LARGE SCALE GENOMIC DNA]</scope>
    <source>
        <strain evidence="2 3">SM1</strain>
    </source>
</reference>
<gene>
    <name evidence="2" type="ORF">RMSM_01885</name>
</gene>